<dbReference type="PANTHER" id="PTHR43857">
    <property type="entry name" value="BLR7761 PROTEIN"/>
    <property type="match status" value="1"/>
</dbReference>
<dbReference type="Pfam" id="PF01042">
    <property type="entry name" value="Ribonuc_L-PSP"/>
    <property type="match status" value="1"/>
</dbReference>
<reference evidence="1 2" key="1">
    <citation type="submission" date="2020-04" db="EMBL/GenBank/DDBJ databases">
        <title>Paraburkholderia sp. G-4-1-8 isolated from soil.</title>
        <authorList>
            <person name="Dahal R.H."/>
        </authorList>
    </citation>
    <scope>NUCLEOTIDE SEQUENCE [LARGE SCALE GENOMIC DNA]</scope>
    <source>
        <strain evidence="1 2">G-4-1-8</strain>
    </source>
</reference>
<name>A0A7X9X6C3_9BURK</name>
<sequence length="360" mass="38944">MRSFIPFGTLWRLSITVPYSFLVRDRDFAWTCGQVPLDKEANVVAPNDLAAQTDAVCDYIEDILRRAGMRPESLGKLVLYFVRRTPDDEEQMIARCRVRFGEHPVLVPVAVPHFYFDGLLLEVDAFASADITSTMVLSADGAKISIADGGELAWAAITVEPGQLAAARDLLASALSRFGLSTDQRLAERWIVPAERSGDPSTIRHAAALHRAGLLTDEGAVVESSDPAADLVGELTFARTPVTGERRRVDGVEVISRRAGRFAWLSARVSDGERGLISQTSRTMSALADALGAQGMTFANVVKSTSHYVGGHSAEELYENMVIRNACYRTPGPASTGLPVRGFADRGCLIAVDLVAIHAD</sequence>
<evidence type="ECO:0000313" key="1">
    <source>
        <dbReference type="EMBL" id="NML32312.1"/>
    </source>
</evidence>
<dbReference type="Proteomes" id="UP000583127">
    <property type="component" value="Unassembled WGS sequence"/>
</dbReference>
<dbReference type="Gene3D" id="3.30.1330.40">
    <property type="entry name" value="RutC-like"/>
    <property type="match status" value="2"/>
</dbReference>
<dbReference type="AlphaFoldDB" id="A0A7X9X6C3"/>
<keyword evidence="2" id="KW-1185">Reference proteome</keyword>
<comment type="caution">
    <text evidence="1">The sequence shown here is derived from an EMBL/GenBank/DDBJ whole genome shotgun (WGS) entry which is preliminary data.</text>
</comment>
<dbReference type="InterPro" id="IPR035959">
    <property type="entry name" value="RutC-like_sf"/>
</dbReference>
<dbReference type="EMBL" id="JABBFZ010000008">
    <property type="protein sequence ID" value="NML32312.1"/>
    <property type="molecule type" value="Genomic_DNA"/>
</dbReference>
<dbReference type="RefSeq" id="WP_169498561.1">
    <property type="nucleotide sequence ID" value="NZ_JABBFZ010000008.1"/>
</dbReference>
<accession>A0A7X9X6C3</accession>
<dbReference type="SUPFAM" id="SSF55298">
    <property type="entry name" value="YjgF-like"/>
    <property type="match status" value="2"/>
</dbReference>
<dbReference type="PANTHER" id="PTHR43857:SF1">
    <property type="entry name" value="YJGH FAMILY PROTEIN"/>
    <property type="match status" value="1"/>
</dbReference>
<dbReference type="InterPro" id="IPR006175">
    <property type="entry name" value="YjgF/YER057c/UK114"/>
</dbReference>
<organism evidence="1 2">
    <name type="scientific">Paraburkholderia antibiotica</name>
    <dbReference type="NCBI Taxonomy" id="2728839"/>
    <lineage>
        <taxon>Bacteria</taxon>
        <taxon>Pseudomonadati</taxon>
        <taxon>Pseudomonadota</taxon>
        <taxon>Betaproteobacteria</taxon>
        <taxon>Burkholderiales</taxon>
        <taxon>Burkholderiaceae</taxon>
        <taxon>Paraburkholderia</taxon>
    </lineage>
</organism>
<gene>
    <name evidence="1" type="ORF">HHL14_15870</name>
</gene>
<evidence type="ECO:0000313" key="2">
    <source>
        <dbReference type="Proteomes" id="UP000583127"/>
    </source>
</evidence>
<proteinExistence type="predicted"/>
<protein>
    <submittedName>
        <fullName evidence="1">RidA family protein</fullName>
    </submittedName>
</protein>